<dbReference type="EMBL" id="CADCVL010000117">
    <property type="protein sequence ID" value="CAA9470322.1"/>
    <property type="molecule type" value="Genomic_DNA"/>
</dbReference>
<keyword evidence="2" id="KW-0255">Endonuclease</keyword>
<dbReference type="InterPro" id="IPR016071">
    <property type="entry name" value="Staphylococal_nuclease_OB-fold"/>
</dbReference>
<protein>
    <recommendedName>
        <fullName evidence="4">TNase-like domain-containing protein</fullName>
    </recommendedName>
</protein>
<dbReference type="PANTHER" id="PTHR12302">
    <property type="entry name" value="EBNA2 BINDING PROTEIN P100"/>
    <property type="match status" value="1"/>
</dbReference>
<feature type="domain" description="TNase-like" evidence="4">
    <location>
        <begin position="47"/>
        <end position="172"/>
    </location>
</feature>
<dbReference type="GO" id="GO:0016787">
    <property type="term" value="F:hydrolase activity"/>
    <property type="evidence" value="ECO:0007669"/>
    <property type="project" value="UniProtKB-KW"/>
</dbReference>
<evidence type="ECO:0000256" key="2">
    <source>
        <dbReference type="ARBA" id="ARBA00022759"/>
    </source>
</evidence>
<dbReference type="SMART" id="SM00318">
    <property type="entry name" value="SNc"/>
    <property type="match status" value="1"/>
</dbReference>
<proteinExistence type="predicted"/>
<dbReference type="AlphaFoldDB" id="A0A6J4RKS7"/>
<keyword evidence="3" id="KW-0378">Hydrolase</keyword>
<dbReference type="PROSITE" id="PS50830">
    <property type="entry name" value="TNASE_3"/>
    <property type="match status" value="1"/>
</dbReference>
<dbReference type="Pfam" id="PF00565">
    <property type="entry name" value="SNase"/>
    <property type="match status" value="1"/>
</dbReference>
<organism evidence="5">
    <name type="scientific">uncultured Solirubrobacteraceae bacterium</name>
    <dbReference type="NCBI Taxonomy" id="1162706"/>
    <lineage>
        <taxon>Bacteria</taxon>
        <taxon>Bacillati</taxon>
        <taxon>Actinomycetota</taxon>
        <taxon>Thermoleophilia</taxon>
        <taxon>Solirubrobacterales</taxon>
        <taxon>Solirubrobacteraceae</taxon>
        <taxon>environmental samples</taxon>
    </lineage>
</organism>
<dbReference type="PANTHER" id="PTHR12302:SF3">
    <property type="entry name" value="SERINE_THREONINE-PROTEIN KINASE 31"/>
    <property type="match status" value="1"/>
</dbReference>
<keyword evidence="1" id="KW-0540">Nuclease</keyword>
<evidence type="ECO:0000313" key="5">
    <source>
        <dbReference type="EMBL" id="CAA9470322.1"/>
    </source>
</evidence>
<accession>A0A6J4RKS7</accession>
<dbReference type="InterPro" id="IPR035437">
    <property type="entry name" value="SNase_OB-fold_sf"/>
</dbReference>
<evidence type="ECO:0000259" key="4">
    <source>
        <dbReference type="PROSITE" id="PS50830"/>
    </source>
</evidence>
<dbReference type="Gene3D" id="2.40.50.90">
    <property type="match status" value="1"/>
</dbReference>
<sequence>MRPLRPPAGRLDGGRRRGRRIRGVPACAIVLALAGCDIPEMPEAGEGADTERVSRVIDGDTVDLSRSGRARLIGVDTPEVYGGIECFGREASAYAKRRLDGERVRVRRGVEERDRYGRLLVYLYLDGRMFNAELVREGYASPMTVPPNVEHAGTFVRLARRAREQGAGLWGSCDPAPRR</sequence>
<dbReference type="GO" id="GO:0004519">
    <property type="term" value="F:endonuclease activity"/>
    <property type="evidence" value="ECO:0007669"/>
    <property type="project" value="UniProtKB-KW"/>
</dbReference>
<evidence type="ECO:0000256" key="1">
    <source>
        <dbReference type="ARBA" id="ARBA00022722"/>
    </source>
</evidence>
<reference evidence="5" key="1">
    <citation type="submission" date="2020-02" db="EMBL/GenBank/DDBJ databases">
        <authorList>
            <person name="Meier V. D."/>
        </authorList>
    </citation>
    <scope>NUCLEOTIDE SEQUENCE</scope>
    <source>
        <strain evidence="5">AVDCRST_MAG65</strain>
    </source>
</reference>
<evidence type="ECO:0000256" key="3">
    <source>
        <dbReference type="ARBA" id="ARBA00022801"/>
    </source>
</evidence>
<dbReference type="SUPFAM" id="SSF50199">
    <property type="entry name" value="Staphylococcal nuclease"/>
    <property type="match status" value="1"/>
</dbReference>
<gene>
    <name evidence="5" type="ORF">AVDCRST_MAG65-714</name>
</gene>
<name>A0A6J4RKS7_9ACTN</name>